<comment type="caution">
    <text evidence="2">The sequence shown here is derived from an EMBL/GenBank/DDBJ whole genome shotgun (WGS) entry which is preliminary data.</text>
</comment>
<organism evidence="2 4">
    <name type="scientific">Legionella jamestowniensis</name>
    <dbReference type="NCBI Taxonomy" id="455"/>
    <lineage>
        <taxon>Bacteria</taxon>
        <taxon>Pseudomonadati</taxon>
        <taxon>Pseudomonadota</taxon>
        <taxon>Gammaproteobacteria</taxon>
        <taxon>Legionellales</taxon>
        <taxon>Legionellaceae</taxon>
        <taxon>Legionella</taxon>
    </lineage>
</organism>
<dbReference type="EMBL" id="LYOZ01000003">
    <property type="protein sequence ID" value="OCH99003.1"/>
    <property type="molecule type" value="Genomic_DNA"/>
</dbReference>
<dbReference type="PATRIC" id="fig|455.5.peg.2173"/>
<feature type="signal peptide" evidence="1">
    <location>
        <begin position="1"/>
        <end position="19"/>
    </location>
</feature>
<dbReference type="Proteomes" id="UP000054715">
    <property type="component" value="Unassembled WGS sequence"/>
</dbReference>
<proteinExistence type="predicted"/>
<evidence type="ECO:0000313" key="5">
    <source>
        <dbReference type="Proteomes" id="UP000093336"/>
    </source>
</evidence>
<dbReference type="OrthoDB" id="5643754at2"/>
<feature type="chain" id="PRO_5006914077" description="Protein IcmL (DotI)" evidence="1">
    <location>
        <begin position="20"/>
        <end position="150"/>
    </location>
</feature>
<accession>A0A0W0UJ36</accession>
<reference evidence="2 4" key="1">
    <citation type="submission" date="2015-11" db="EMBL/GenBank/DDBJ databases">
        <title>Genomic analysis of 38 Legionella species identifies large and diverse effector repertoires.</title>
        <authorList>
            <person name="Burstein D."/>
            <person name="Amaro F."/>
            <person name="Zusman T."/>
            <person name="Lifshitz Z."/>
            <person name="Cohen O."/>
            <person name="Gilbert J.A."/>
            <person name="Pupko T."/>
            <person name="Shuman H.A."/>
            <person name="Segal G."/>
        </authorList>
    </citation>
    <scope>NUCLEOTIDE SEQUENCE [LARGE SCALE GENOMIC DNA]</scope>
    <source>
        <strain evidence="2 4">JA-26-G1-E2</strain>
    </source>
</reference>
<evidence type="ECO:0000313" key="3">
    <source>
        <dbReference type="EMBL" id="OCH99003.1"/>
    </source>
</evidence>
<dbReference type="AlphaFoldDB" id="A0A0W0UJ36"/>
<evidence type="ECO:0000256" key="1">
    <source>
        <dbReference type="SAM" id="SignalP"/>
    </source>
</evidence>
<reference evidence="3 5" key="2">
    <citation type="submission" date="2016-05" db="EMBL/GenBank/DDBJ databases">
        <authorList>
            <person name="Prochazka B."/>
            <person name="Indra A."/>
            <person name="Hasenberger P."/>
            <person name="Blaschitz M."/>
            <person name="Wagner L."/>
            <person name="Wewalka G."/>
            <person name="Sorschag S."/>
            <person name="Schmid D."/>
            <person name="Ruppitsch W."/>
        </authorList>
    </citation>
    <scope>NUCLEOTIDE SEQUENCE [LARGE SCALE GENOMIC DNA]</scope>
    <source>
        <strain evidence="3 5">974010_12</strain>
    </source>
</reference>
<dbReference type="Proteomes" id="UP000093336">
    <property type="component" value="Unassembled WGS sequence"/>
</dbReference>
<name>A0A0W0UJ36_9GAMM</name>
<sequence length="150" mass="16991">MRSKITALLLFFFLSSTYADDTTTKVGNWAQQVLMDTLSASYRDTPADIEEVQKNFLPEAWGPMHLFFLDKRVQINEEKLTLHPQIRTTPAVIESNNCSVSPCWQVKQSFNIPELSLTIDFTLQIVPASVVKKATSPFLIQSLSIVMHND</sequence>
<keyword evidence="5" id="KW-1185">Reference proteome</keyword>
<evidence type="ECO:0008006" key="6">
    <source>
        <dbReference type="Google" id="ProtNLM"/>
    </source>
</evidence>
<protein>
    <recommendedName>
        <fullName evidence="6">Protein IcmL (DotI)</fullName>
    </recommendedName>
</protein>
<gene>
    <name evidence="3" type="ORF">A8135_09645</name>
    <name evidence="2" type="ORF">Ljam_2061</name>
</gene>
<evidence type="ECO:0000313" key="4">
    <source>
        <dbReference type="Proteomes" id="UP000054715"/>
    </source>
</evidence>
<dbReference type="RefSeq" id="WP_058449943.1">
    <property type="nucleotide sequence ID" value="NZ_CAAAJF010000002.1"/>
</dbReference>
<evidence type="ECO:0000313" key="2">
    <source>
        <dbReference type="EMBL" id="KTD07866.1"/>
    </source>
</evidence>
<dbReference type="EMBL" id="LNYG01000013">
    <property type="protein sequence ID" value="KTD07866.1"/>
    <property type="molecule type" value="Genomic_DNA"/>
</dbReference>
<keyword evidence="1" id="KW-0732">Signal</keyword>